<dbReference type="SUPFAM" id="SSF46785">
    <property type="entry name" value="Winged helix' DNA-binding domain"/>
    <property type="match status" value="1"/>
</dbReference>
<dbReference type="eggNOG" id="COG2188">
    <property type="taxonomic scope" value="Bacteria"/>
</dbReference>
<protein>
    <submittedName>
        <fullName evidence="5">UbiC transcription regulator-associated domain protein</fullName>
    </submittedName>
</protein>
<dbReference type="EMBL" id="AWEZ01000045">
    <property type="protein sequence ID" value="ERL08221.1"/>
    <property type="molecule type" value="Genomic_DNA"/>
</dbReference>
<dbReference type="GO" id="GO:0003700">
    <property type="term" value="F:DNA-binding transcription factor activity"/>
    <property type="evidence" value="ECO:0007669"/>
    <property type="project" value="InterPro"/>
</dbReference>
<comment type="caution">
    <text evidence="5">The sequence shown here is derived from an EMBL/GenBank/DDBJ whole genome shotgun (WGS) entry which is preliminary data.</text>
</comment>
<dbReference type="PRINTS" id="PR00035">
    <property type="entry name" value="HTHGNTR"/>
</dbReference>
<sequence>MTKLSGKQPLYSQLFDVLRDGIQSDMSPGDLLPSERQLSERYGLSRTTVRLALERLESRGLIHRRHGKGTFVADARHSAADLSLCYSFTDEMRALGRVPSTRILGFAEKEANKAVSSALGLHLGTHVYDLYRLRLADGVPMLAGHTYLPMRPFPGLSQKIASERPLYDILEHEYHQQIATAEEEIRAGCARPSDAEQLGIPAGAPMLEIARVTRNVAGDVIEYTQSVARADKFKYHVVHSRV</sequence>
<dbReference type="InterPro" id="IPR036388">
    <property type="entry name" value="WH-like_DNA-bd_sf"/>
</dbReference>
<dbReference type="PATRIC" id="fig|1125712.3.peg.1254"/>
<dbReference type="Gene3D" id="3.40.1410.10">
    <property type="entry name" value="Chorismate lyase-like"/>
    <property type="match status" value="1"/>
</dbReference>
<keyword evidence="3" id="KW-0804">Transcription</keyword>
<name>U2V6F8_9ACTN</name>
<evidence type="ECO:0000256" key="1">
    <source>
        <dbReference type="ARBA" id="ARBA00023015"/>
    </source>
</evidence>
<dbReference type="InterPro" id="IPR036390">
    <property type="entry name" value="WH_DNA-bd_sf"/>
</dbReference>
<dbReference type="InterPro" id="IPR050679">
    <property type="entry name" value="Bact_HTH_transcr_reg"/>
</dbReference>
<dbReference type="PANTHER" id="PTHR44846:SF1">
    <property type="entry name" value="MANNOSYL-D-GLYCERATE TRANSPORT_METABOLISM SYSTEM REPRESSOR MNGR-RELATED"/>
    <property type="match status" value="1"/>
</dbReference>
<dbReference type="OrthoDB" id="8584262at2"/>
<evidence type="ECO:0000259" key="4">
    <source>
        <dbReference type="PROSITE" id="PS50949"/>
    </source>
</evidence>
<evidence type="ECO:0000256" key="2">
    <source>
        <dbReference type="ARBA" id="ARBA00023125"/>
    </source>
</evidence>
<keyword evidence="2" id="KW-0238">DNA-binding</keyword>
<dbReference type="STRING" id="1125712.HMPREF1316_0128"/>
<gene>
    <name evidence="5" type="ORF">HMPREF1316_0128</name>
</gene>
<organism evidence="5 6">
    <name type="scientific">Olsenella profusa F0195</name>
    <dbReference type="NCBI Taxonomy" id="1125712"/>
    <lineage>
        <taxon>Bacteria</taxon>
        <taxon>Bacillati</taxon>
        <taxon>Actinomycetota</taxon>
        <taxon>Coriobacteriia</taxon>
        <taxon>Coriobacteriales</taxon>
        <taxon>Atopobiaceae</taxon>
        <taxon>Olsenella</taxon>
    </lineage>
</organism>
<evidence type="ECO:0000313" key="6">
    <source>
        <dbReference type="Proteomes" id="UP000016638"/>
    </source>
</evidence>
<dbReference type="InterPro" id="IPR000524">
    <property type="entry name" value="Tscrpt_reg_HTH_GntR"/>
</dbReference>
<dbReference type="PANTHER" id="PTHR44846">
    <property type="entry name" value="MANNOSYL-D-GLYCERATE TRANSPORT/METABOLISM SYSTEM REPRESSOR MNGR-RELATED"/>
    <property type="match status" value="1"/>
</dbReference>
<dbReference type="RefSeq" id="WP_021726090.1">
    <property type="nucleotide sequence ID" value="NZ_AWEZ01000045.1"/>
</dbReference>
<dbReference type="CDD" id="cd07377">
    <property type="entry name" value="WHTH_GntR"/>
    <property type="match status" value="1"/>
</dbReference>
<evidence type="ECO:0000256" key="3">
    <source>
        <dbReference type="ARBA" id="ARBA00023163"/>
    </source>
</evidence>
<dbReference type="Pfam" id="PF07702">
    <property type="entry name" value="UTRA"/>
    <property type="match status" value="1"/>
</dbReference>
<dbReference type="Pfam" id="PF00392">
    <property type="entry name" value="GntR"/>
    <property type="match status" value="1"/>
</dbReference>
<dbReference type="SMART" id="SM00866">
    <property type="entry name" value="UTRA"/>
    <property type="match status" value="1"/>
</dbReference>
<proteinExistence type="predicted"/>
<dbReference type="SMART" id="SM00345">
    <property type="entry name" value="HTH_GNTR"/>
    <property type="match status" value="1"/>
</dbReference>
<accession>U2V6F8</accession>
<keyword evidence="1" id="KW-0805">Transcription regulation</keyword>
<evidence type="ECO:0000313" key="5">
    <source>
        <dbReference type="EMBL" id="ERL08221.1"/>
    </source>
</evidence>
<feature type="domain" description="HTH gntR-type" evidence="4">
    <location>
        <begin position="8"/>
        <end position="75"/>
    </location>
</feature>
<dbReference type="GO" id="GO:0003677">
    <property type="term" value="F:DNA binding"/>
    <property type="evidence" value="ECO:0007669"/>
    <property type="project" value="UniProtKB-KW"/>
</dbReference>
<keyword evidence="6" id="KW-1185">Reference proteome</keyword>
<dbReference type="Gene3D" id="1.10.10.10">
    <property type="entry name" value="Winged helix-like DNA-binding domain superfamily/Winged helix DNA-binding domain"/>
    <property type="match status" value="1"/>
</dbReference>
<dbReference type="InterPro" id="IPR011663">
    <property type="entry name" value="UTRA"/>
</dbReference>
<dbReference type="AlphaFoldDB" id="U2V6F8"/>
<dbReference type="Proteomes" id="UP000016638">
    <property type="component" value="Unassembled WGS sequence"/>
</dbReference>
<dbReference type="InterPro" id="IPR028978">
    <property type="entry name" value="Chorismate_lyase_/UTRA_dom_sf"/>
</dbReference>
<dbReference type="PROSITE" id="PS50949">
    <property type="entry name" value="HTH_GNTR"/>
    <property type="match status" value="1"/>
</dbReference>
<reference evidence="5 6" key="1">
    <citation type="submission" date="2013-08" db="EMBL/GenBank/DDBJ databases">
        <authorList>
            <person name="Durkin A.S."/>
            <person name="Haft D.R."/>
            <person name="McCorrison J."/>
            <person name="Torralba M."/>
            <person name="Gillis M."/>
            <person name="Haft D.H."/>
            <person name="Methe B."/>
            <person name="Sutton G."/>
            <person name="Nelson K.E."/>
        </authorList>
    </citation>
    <scope>NUCLEOTIDE SEQUENCE [LARGE SCALE GENOMIC DNA]</scope>
    <source>
        <strain evidence="5 6">F0195</strain>
    </source>
</reference>
<dbReference type="GO" id="GO:0045892">
    <property type="term" value="P:negative regulation of DNA-templated transcription"/>
    <property type="evidence" value="ECO:0007669"/>
    <property type="project" value="TreeGrafter"/>
</dbReference>
<dbReference type="SUPFAM" id="SSF64288">
    <property type="entry name" value="Chorismate lyase-like"/>
    <property type="match status" value="1"/>
</dbReference>